<feature type="transmembrane region" description="Helical" evidence="10">
    <location>
        <begin position="88"/>
        <end position="110"/>
    </location>
</feature>
<evidence type="ECO:0000256" key="4">
    <source>
        <dbReference type="ARBA" id="ARBA00022448"/>
    </source>
</evidence>
<feature type="transmembrane region" description="Helical" evidence="10">
    <location>
        <begin position="58"/>
        <end position="76"/>
    </location>
</feature>
<dbReference type="GO" id="GO:0035435">
    <property type="term" value="P:phosphate ion transmembrane transport"/>
    <property type="evidence" value="ECO:0007669"/>
    <property type="project" value="InterPro"/>
</dbReference>
<feature type="transmembrane region" description="Helical" evidence="10">
    <location>
        <begin position="260"/>
        <end position="281"/>
    </location>
</feature>
<dbReference type="GO" id="GO:0005315">
    <property type="term" value="F:phosphate transmembrane transporter activity"/>
    <property type="evidence" value="ECO:0007669"/>
    <property type="project" value="InterPro"/>
</dbReference>
<dbReference type="SUPFAM" id="SSF161098">
    <property type="entry name" value="MetI-like"/>
    <property type="match status" value="1"/>
</dbReference>
<dbReference type="InterPro" id="IPR000515">
    <property type="entry name" value="MetI-like"/>
</dbReference>
<feature type="transmembrane region" description="Helical" evidence="10">
    <location>
        <begin position="33"/>
        <end position="52"/>
    </location>
</feature>
<accession>A0A0B2BTZ4</accession>
<dbReference type="PANTHER" id="PTHR42922:SF1">
    <property type="entry name" value="PHOSPHATE TRANSPORT SYSTEM PERMEASE PROTEIN PSTA"/>
    <property type="match status" value="1"/>
</dbReference>
<name>A0A0B2BTZ4_9ACTN</name>
<comment type="subcellular location">
    <subcellularLocation>
        <location evidence="2 10">Cell membrane</location>
        <topology evidence="2 10">Multi-pass membrane protein</topology>
    </subcellularLocation>
</comment>
<dbReference type="OrthoDB" id="9775069at2"/>
<keyword evidence="4" id="KW-0813">Transport</keyword>
<comment type="caution">
    <text evidence="13">The sequence shown here is derived from an EMBL/GenBank/DDBJ whole genome shotgun (WGS) entry which is preliminary data.</text>
</comment>
<feature type="domain" description="ABC transmembrane type-1" evidence="12">
    <location>
        <begin position="140"/>
        <end position="349"/>
    </location>
</feature>
<dbReference type="Gene3D" id="1.10.3720.10">
    <property type="entry name" value="MetI-like"/>
    <property type="match status" value="1"/>
</dbReference>
<feature type="transmembrane region" description="Helical" evidence="10">
    <location>
        <begin position="211"/>
        <end position="228"/>
    </location>
</feature>
<proteinExistence type="inferred from homology"/>
<evidence type="ECO:0000256" key="1">
    <source>
        <dbReference type="ARBA" id="ARBA00003510"/>
    </source>
</evidence>
<feature type="region of interest" description="Disordered" evidence="11">
    <location>
        <begin position="1"/>
        <end position="20"/>
    </location>
</feature>
<evidence type="ECO:0000313" key="14">
    <source>
        <dbReference type="Proteomes" id="UP000230842"/>
    </source>
</evidence>
<organism evidence="13 14">
    <name type="scientific">Mumia flava</name>
    <dbReference type="NCBI Taxonomy" id="1348852"/>
    <lineage>
        <taxon>Bacteria</taxon>
        <taxon>Bacillati</taxon>
        <taxon>Actinomycetota</taxon>
        <taxon>Actinomycetes</taxon>
        <taxon>Propionibacteriales</taxon>
        <taxon>Nocardioidaceae</taxon>
        <taxon>Mumia</taxon>
    </lineage>
</organism>
<evidence type="ECO:0000256" key="10">
    <source>
        <dbReference type="RuleBase" id="RU363043"/>
    </source>
</evidence>
<evidence type="ECO:0000256" key="3">
    <source>
        <dbReference type="ARBA" id="ARBA00007069"/>
    </source>
</evidence>
<evidence type="ECO:0000256" key="11">
    <source>
        <dbReference type="SAM" id="MobiDB-lite"/>
    </source>
</evidence>
<comment type="function">
    <text evidence="1">Part of the binding-protein-dependent transport system for phosphate; probably responsible for the translocation of the substrate across the membrane.</text>
</comment>
<dbReference type="EMBL" id="PGEZ01000001">
    <property type="protein sequence ID" value="PJJ57154.1"/>
    <property type="molecule type" value="Genomic_DNA"/>
</dbReference>
<evidence type="ECO:0000313" key="13">
    <source>
        <dbReference type="EMBL" id="PJJ57154.1"/>
    </source>
</evidence>
<keyword evidence="7 10" id="KW-0812">Transmembrane</keyword>
<feature type="compositionally biased region" description="Polar residues" evidence="11">
    <location>
        <begin position="1"/>
        <end position="14"/>
    </location>
</feature>
<evidence type="ECO:0000259" key="12">
    <source>
        <dbReference type="PROSITE" id="PS50928"/>
    </source>
</evidence>
<feature type="transmembrane region" description="Helical" evidence="10">
    <location>
        <begin position="178"/>
        <end position="205"/>
    </location>
</feature>
<keyword evidence="9 10" id="KW-0472">Membrane</keyword>
<dbReference type="InterPro" id="IPR005672">
    <property type="entry name" value="Phosphate_PstA"/>
</dbReference>
<keyword evidence="5 10" id="KW-1003">Cell membrane</keyword>
<evidence type="ECO:0000256" key="6">
    <source>
        <dbReference type="ARBA" id="ARBA00022592"/>
    </source>
</evidence>
<keyword evidence="14" id="KW-1185">Reference proteome</keyword>
<keyword evidence="6" id="KW-0592">Phosphate transport</keyword>
<protein>
    <recommendedName>
        <fullName evidence="10">Phosphate transport system permease protein PstA</fullName>
    </recommendedName>
</protein>
<dbReference type="PANTHER" id="PTHR42922">
    <property type="entry name" value="PHOSPHATE TRANSPORT SYSTEM PERMEASE PROTEIN PSTA"/>
    <property type="match status" value="1"/>
</dbReference>
<reference evidence="13 14" key="1">
    <citation type="submission" date="2017-11" db="EMBL/GenBank/DDBJ databases">
        <title>Genomic Encyclopedia of Archaeal and Bacterial Type Strains, Phase II (KMG-II): From Individual Species to Whole Genera.</title>
        <authorList>
            <person name="Goeker M."/>
        </authorList>
    </citation>
    <scope>NUCLEOTIDE SEQUENCE [LARGE SCALE GENOMIC DNA]</scope>
    <source>
        <strain evidence="13 14">DSM 27763</strain>
    </source>
</reference>
<dbReference type="PROSITE" id="PS50928">
    <property type="entry name" value="ABC_TM1"/>
    <property type="match status" value="1"/>
</dbReference>
<feature type="transmembrane region" description="Helical" evidence="10">
    <location>
        <begin position="136"/>
        <end position="166"/>
    </location>
</feature>
<sequence>MTIQTTPEVPTGSPSDPLGPDWHRRQLWPRTGWYALALAVVVTSALHAGLGLSLLPSVIVGWCIVGIGLPAASWIVEGRRKALDRFITVTVSSAFVLAMIPLLSIIWTVAKNGFPVLSPEFFTYSMRNVVGEGGGIYHAIWGTVLITAATAVISVPLGILTAIYLVEFGGDGRTARTIRFLVDVMTGIPSIVAGLFAYALFAVFFGPGVRMGIAGAVALSVLMIPVVVRSAEEMLQLVPHELREASYALGVPRWRTVLKVVLPTAMAGLVTGVTLAVARVIGETAPLLVTVGITDSTNFNLFDGRMATLPVFAYTSISSPGFPPGPSIDRAWGAALVLMLIVMILNLAARLVTYYFSPKDKR</sequence>
<evidence type="ECO:0000256" key="5">
    <source>
        <dbReference type="ARBA" id="ARBA00022475"/>
    </source>
</evidence>
<evidence type="ECO:0000256" key="8">
    <source>
        <dbReference type="ARBA" id="ARBA00022989"/>
    </source>
</evidence>
<evidence type="ECO:0000256" key="2">
    <source>
        <dbReference type="ARBA" id="ARBA00004651"/>
    </source>
</evidence>
<dbReference type="AlphaFoldDB" id="A0A0B2BTZ4"/>
<feature type="transmembrane region" description="Helical" evidence="10">
    <location>
        <begin position="331"/>
        <end position="356"/>
    </location>
</feature>
<dbReference type="InterPro" id="IPR051408">
    <property type="entry name" value="Phosphate_transprt_permease"/>
</dbReference>
<keyword evidence="8 10" id="KW-1133">Transmembrane helix</keyword>
<dbReference type="RefSeq" id="WP_039340641.1">
    <property type="nucleotide sequence ID" value="NZ_PGEZ01000001.1"/>
</dbReference>
<dbReference type="CDD" id="cd06261">
    <property type="entry name" value="TM_PBP2"/>
    <property type="match status" value="1"/>
</dbReference>
<dbReference type="Proteomes" id="UP000230842">
    <property type="component" value="Unassembled WGS sequence"/>
</dbReference>
<dbReference type="Pfam" id="PF00528">
    <property type="entry name" value="BPD_transp_1"/>
    <property type="match status" value="1"/>
</dbReference>
<dbReference type="GO" id="GO:0005886">
    <property type="term" value="C:plasma membrane"/>
    <property type="evidence" value="ECO:0007669"/>
    <property type="project" value="UniProtKB-SubCell"/>
</dbReference>
<comment type="similarity">
    <text evidence="3 10">Belongs to the binding-protein-dependent transport system permease family. CysTW subfamily.</text>
</comment>
<dbReference type="InterPro" id="IPR035906">
    <property type="entry name" value="MetI-like_sf"/>
</dbReference>
<evidence type="ECO:0000256" key="9">
    <source>
        <dbReference type="ARBA" id="ARBA00023136"/>
    </source>
</evidence>
<dbReference type="NCBIfam" id="TIGR00974">
    <property type="entry name" value="3a0107s02c"/>
    <property type="match status" value="1"/>
</dbReference>
<gene>
    <name evidence="13" type="ORF">CLV56_1375</name>
</gene>
<evidence type="ECO:0000256" key="7">
    <source>
        <dbReference type="ARBA" id="ARBA00022692"/>
    </source>
</evidence>